<comment type="caution">
    <text evidence="1">The sequence shown here is derived from an EMBL/GenBank/DDBJ whole genome shotgun (WGS) entry which is preliminary data.</text>
</comment>
<sequence length="162" mass="17410">MFSAVIASILGRHGVPIPTSDAFLAYQQANARKIPNAGFFQRHDKHSLHPGTLEGLGLVQNLVNISQDADKIIALFITEYGSVGAARPSAQLGDMVSVLSGGSMPFILRPRGQEYVLIGPCFLPGCMDREAIETWKQGTLVVRSSLTTERPPQGSSGVRSTF</sequence>
<dbReference type="Proteomes" id="UP001275084">
    <property type="component" value="Unassembled WGS sequence"/>
</dbReference>
<reference evidence="1" key="2">
    <citation type="submission" date="2023-06" db="EMBL/GenBank/DDBJ databases">
        <authorList>
            <consortium name="Lawrence Berkeley National Laboratory"/>
            <person name="Haridas S."/>
            <person name="Hensen N."/>
            <person name="Bonometti L."/>
            <person name="Westerberg I."/>
            <person name="Brannstrom I.O."/>
            <person name="Guillou S."/>
            <person name="Cros-Aarteil S."/>
            <person name="Calhoun S."/>
            <person name="Kuo A."/>
            <person name="Mondo S."/>
            <person name="Pangilinan J."/>
            <person name="Riley R."/>
            <person name="Labutti K."/>
            <person name="Andreopoulos B."/>
            <person name="Lipzen A."/>
            <person name="Chen C."/>
            <person name="Yanf M."/>
            <person name="Daum C."/>
            <person name="Ng V."/>
            <person name="Clum A."/>
            <person name="Steindorff A."/>
            <person name="Ohm R."/>
            <person name="Martin F."/>
            <person name="Silar P."/>
            <person name="Natvig D."/>
            <person name="Lalanne C."/>
            <person name="Gautier V."/>
            <person name="Ament-Velasquez S.L."/>
            <person name="Kruys A."/>
            <person name="Hutchinson M.I."/>
            <person name="Powell A.J."/>
            <person name="Barry K."/>
            <person name="Miller A.N."/>
            <person name="Grigoriev I.V."/>
            <person name="Debuchy R."/>
            <person name="Gladieux P."/>
            <person name="Thoren M.H."/>
            <person name="Johannesson H."/>
        </authorList>
    </citation>
    <scope>NUCLEOTIDE SEQUENCE</scope>
    <source>
        <strain evidence="1">CBS 955.72</strain>
    </source>
</reference>
<name>A0AAJ0HJI3_9PEZI</name>
<accession>A0AAJ0HJI3</accession>
<keyword evidence="2" id="KW-1185">Reference proteome</keyword>
<reference evidence="1" key="1">
    <citation type="journal article" date="2023" name="Mol. Phylogenet. Evol.">
        <title>Genome-scale phylogeny and comparative genomics of the fungal order Sordariales.</title>
        <authorList>
            <person name="Hensen N."/>
            <person name="Bonometti L."/>
            <person name="Westerberg I."/>
            <person name="Brannstrom I.O."/>
            <person name="Guillou S."/>
            <person name="Cros-Aarteil S."/>
            <person name="Calhoun S."/>
            <person name="Haridas S."/>
            <person name="Kuo A."/>
            <person name="Mondo S."/>
            <person name="Pangilinan J."/>
            <person name="Riley R."/>
            <person name="LaButti K."/>
            <person name="Andreopoulos B."/>
            <person name="Lipzen A."/>
            <person name="Chen C."/>
            <person name="Yan M."/>
            <person name="Daum C."/>
            <person name="Ng V."/>
            <person name="Clum A."/>
            <person name="Steindorff A."/>
            <person name="Ohm R.A."/>
            <person name="Martin F."/>
            <person name="Silar P."/>
            <person name="Natvig D.O."/>
            <person name="Lalanne C."/>
            <person name="Gautier V."/>
            <person name="Ament-Velasquez S.L."/>
            <person name="Kruys A."/>
            <person name="Hutchinson M.I."/>
            <person name="Powell A.J."/>
            <person name="Barry K."/>
            <person name="Miller A.N."/>
            <person name="Grigoriev I.V."/>
            <person name="Debuchy R."/>
            <person name="Gladieux P."/>
            <person name="Hiltunen Thoren M."/>
            <person name="Johannesson H."/>
        </authorList>
    </citation>
    <scope>NUCLEOTIDE SEQUENCE</scope>
    <source>
        <strain evidence="1">CBS 955.72</strain>
    </source>
</reference>
<proteinExistence type="predicted"/>
<evidence type="ECO:0000313" key="2">
    <source>
        <dbReference type="Proteomes" id="UP001275084"/>
    </source>
</evidence>
<dbReference type="AlphaFoldDB" id="A0AAJ0HJI3"/>
<protein>
    <submittedName>
        <fullName evidence="1">Uncharacterized protein</fullName>
    </submittedName>
</protein>
<dbReference type="EMBL" id="JAUIQD010000004">
    <property type="protein sequence ID" value="KAK3353759.1"/>
    <property type="molecule type" value="Genomic_DNA"/>
</dbReference>
<evidence type="ECO:0000313" key="1">
    <source>
        <dbReference type="EMBL" id="KAK3353759.1"/>
    </source>
</evidence>
<organism evidence="1 2">
    <name type="scientific">Lasiosphaeria hispida</name>
    <dbReference type="NCBI Taxonomy" id="260671"/>
    <lineage>
        <taxon>Eukaryota</taxon>
        <taxon>Fungi</taxon>
        <taxon>Dikarya</taxon>
        <taxon>Ascomycota</taxon>
        <taxon>Pezizomycotina</taxon>
        <taxon>Sordariomycetes</taxon>
        <taxon>Sordariomycetidae</taxon>
        <taxon>Sordariales</taxon>
        <taxon>Lasiosphaeriaceae</taxon>
        <taxon>Lasiosphaeria</taxon>
    </lineage>
</organism>
<dbReference type="Pfam" id="PF26639">
    <property type="entry name" value="Het-6_barrel"/>
    <property type="match status" value="1"/>
</dbReference>
<gene>
    <name evidence="1" type="ORF">B0T25DRAFT_220645</name>
</gene>